<evidence type="ECO:0000256" key="3">
    <source>
        <dbReference type="ARBA" id="ARBA00022490"/>
    </source>
</evidence>
<dbReference type="GO" id="GO:0071555">
    <property type="term" value="P:cell wall organization"/>
    <property type="evidence" value="ECO:0007669"/>
    <property type="project" value="UniProtKB-KW"/>
</dbReference>
<evidence type="ECO:0000259" key="10">
    <source>
        <dbReference type="Pfam" id="PF08245"/>
    </source>
</evidence>
<dbReference type="GO" id="GO:0009252">
    <property type="term" value="P:peptidoglycan biosynthetic process"/>
    <property type="evidence" value="ECO:0007669"/>
    <property type="project" value="UniProtKB-UniRule"/>
</dbReference>
<reference evidence="11" key="1">
    <citation type="submission" date="2021-02" db="EMBL/GenBank/DDBJ databases">
        <title>Natronogracilivirga saccharolytica gen. nov. sp. nov. a new anaerobic, haloalkiliphilic carbohydrate-fermenting bacterium from soda lake and proposing of Cyclonatronumiaceae fam. nov. in the phylum Balneolaeota.</title>
        <authorList>
            <person name="Zhilina T.N."/>
            <person name="Sorokin D.Y."/>
            <person name="Zavarzina D.G."/>
            <person name="Toshchakov S.V."/>
            <person name="Kublanov I.V."/>
        </authorList>
    </citation>
    <scope>NUCLEOTIDE SEQUENCE</scope>
    <source>
        <strain evidence="11">Z-1702</strain>
    </source>
</reference>
<comment type="similarity">
    <text evidence="7">Belongs to the MurCDEF family.</text>
</comment>
<evidence type="ECO:0000256" key="2">
    <source>
        <dbReference type="ARBA" id="ARBA00004752"/>
    </source>
</evidence>
<keyword evidence="7 8" id="KW-0961">Cell wall biogenesis/degradation</keyword>
<protein>
    <recommendedName>
        <fullName evidence="7 8">UDP-N-acetylmuramoylalanine--D-glutamate ligase</fullName>
        <ecNumber evidence="7 8">6.3.2.9</ecNumber>
    </recommendedName>
    <alternativeName>
        <fullName evidence="7">D-glutamic acid-adding enzyme</fullName>
    </alternativeName>
    <alternativeName>
        <fullName evidence="7">UDP-N-acetylmuramoyl-L-alanyl-D-glutamate synthetase</fullName>
    </alternativeName>
</protein>
<dbReference type="InterPro" id="IPR036615">
    <property type="entry name" value="Mur_ligase_C_dom_sf"/>
</dbReference>
<organism evidence="11 12">
    <name type="scientific">Natronogracilivirga saccharolytica</name>
    <dbReference type="NCBI Taxonomy" id="2812953"/>
    <lineage>
        <taxon>Bacteria</taxon>
        <taxon>Pseudomonadati</taxon>
        <taxon>Balneolota</taxon>
        <taxon>Balneolia</taxon>
        <taxon>Balneolales</taxon>
        <taxon>Cyclonatronaceae</taxon>
        <taxon>Natronogracilivirga</taxon>
    </lineage>
</organism>
<gene>
    <name evidence="7 11" type="primary">murD</name>
    <name evidence="11" type="ORF">NATSA_12040</name>
</gene>
<dbReference type="InterPro" id="IPR004101">
    <property type="entry name" value="Mur_ligase_C"/>
</dbReference>
<evidence type="ECO:0000313" key="12">
    <source>
        <dbReference type="Proteomes" id="UP000673975"/>
    </source>
</evidence>
<keyword evidence="4 7" id="KW-0436">Ligase</keyword>
<dbReference type="GO" id="GO:0051301">
    <property type="term" value="P:cell division"/>
    <property type="evidence" value="ECO:0007669"/>
    <property type="project" value="UniProtKB-KW"/>
</dbReference>
<keyword evidence="7 8" id="KW-0132">Cell division</keyword>
<dbReference type="RefSeq" id="WP_210512856.1">
    <property type="nucleotide sequence ID" value="NZ_JAFIDN010000010.1"/>
</dbReference>
<dbReference type="AlphaFoldDB" id="A0A8J7RP89"/>
<dbReference type="Gene3D" id="3.40.1190.10">
    <property type="entry name" value="Mur-like, catalytic domain"/>
    <property type="match status" value="1"/>
</dbReference>
<comment type="catalytic activity">
    <reaction evidence="7 8">
        <text>UDP-N-acetyl-alpha-D-muramoyl-L-alanine + D-glutamate + ATP = UDP-N-acetyl-alpha-D-muramoyl-L-alanyl-D-glutamate + ADP + phosphate + H(+)</text>
        <dbReference type="Rhea" id="RHEA:16429"/>
        <dbReference type="ChEBI" id="CHEBI:15378"/>
        <dbReference type="ChEBI" id="CHEBI:29986"/>
        <dbReference type="ChEBI" id="CHEBI:30616"/>
        <dbReference type="ChEBI" id="CHEBI:43474"/>
        <dbReference type="ChEBI" id="CHEBI:83898"/>
        <dbReference type="ChEBI" id="CHEBI:83900"/>
        <dbReference type="ChEBI" id="CHEBI:456216"/>
        <dbReference type="EC" id="6.3.2.9"/>
    </reaction>
</comment>
<keyword evidence="3 7" id="KW-0963">Cytoplasm</keyword>
<dbReference type="Pfam" id="PF02875">
    <property type="entry name" value="Mur_ligase_C"/>
    <property type="match status" value="1"/>
</dbReference>
<dbReference type="PANTHER" id="PTHR43692:SF1">
    <property type="entry name" value="UDP-N-ACETYLMURAMOYLALANINE--D-GLUTAMATE LIGASE"/>
    <property type="match status" value="1"/>
</dbReference>
<dbReference type="UniPathway" id="UPA00219"/>
<dbReference type="GO" id="GO:0008764">
    <property type="term" value="F:UDP-N-acetylmuramoylalanine-D-glutamate ligase activity"/>
    <property type="evidence" value="ECO:0007669"/>
    <property type="project" value="UniProtKB-UniRule"/>
</dbReference>
<dbReference type="Pfam" id="PF21377">
    <property type="entry name" value="MurD_N"/>
    <property type="match status" value="1"/>
</dbReference>
<accession>A0A8J7RP89</accession>
<dbReference type="HAMAP" id="MF_00639">
    <property type="entry name" value="MurD"/>
    <property type="match status" value="1"/>
</dbReference>
<dbReference type="Proteomes" id="UP000673975">
    <property type="component" value="Unassembled WGS sequence"/>
</dbReference>
<keyword evidence="12" id="KW-1185">Reference proteome</keyword>
<name>A0A8J7RP89_9BACT</name>
<dbReference type="NCBIfam" id="TIGR01087">
    <property type="entry name" value="murD"/>
    <property type="match status" value="1"/>
</dbReference>
<dbReference type="InterPro" id="IPR013221">
    <property type="entry name" value="Mur_ligase_cen"/>
</dbReference>
<dbReference type="GO" id="GO:0008360">
    <property type="term" value="P:regulation of cell shape"/>
    <property type="evidence" value="ECO:0007669"/>
    <property type="project" value="UniProtKB-KW"/>
</dbReference>
<dbReference type="SUPFAM" id="SSF53244">
    <property type="entry name" value="MurD-like peptide ligases, peptide-binding domain"/>
    <property type="match status" value="1"/>
</dbReference>
<comment type="pathway">
    <text evidence="2 7 8">Cell wall biogenesis; peptidoglycan biosynthesis.</text>
</comment>
<feature type="binding site" evidence="7">
    <location>
        <begin position="113"/>
        <end position="119"/>
    </location>
    <ligand>
        <name>ATP</name>
        <dbReference type="ChEBI" id="CHEBI:30616"/>
    </ligand>
</feature>
<keyword evidence="7 8" id="KW-0133">Cell shape</keyword>
<dbReference type="Gene3D" id="3.90.190.20">
    <property type="entry name" value="Mur ligase, C-terminal domain"/>
    <property type="match status" value="1"/>
</dbReference>
<evidence type="ECO:0000256" key="5">
    <source>
        <dbReference type="ARBA" id="ARBA00022741"/>
    </source>
</evidence>
<keyword evidence="6 7" id="KW-0067">ATP-binding</keyword>
<keyword evidence="7 8" id="KW-0573">Peptidoglycan synthesis</keyword>
<evidence type="ECO:0000256" key="6">
    <source>
        <dbReference type="ARBA" id="ARBA00022840"/>
    </source>
</evidence>
<dbReference type="InterPro" id="IPR005762">
    <property type="entry name" value="MurD"/>
</dbReference>
<dbReference type="Pfam" id="PF08245">
    <property type="entry name" value="Mur_ligase_M"/>
    <property type="match status" value="1"/>
</dbReference>
<dbReference type="EC" id="6.3.2.9" evidence="7 8"/>
<dbReference type="GO" id="GO:0005524">
    <property type="term" value="F:ATP binding"/>
    <property type="evidence" value="ECO:0007669"/>
    <property type="project" value="UniProtKB-UniRule"/>
</dbReference>
<evidence type="ECO:0000256" key="4">
    <source>
        <dbReference type="ARBA" id="ARBA00022598"/>
    </source>
</evidence>
<dbReference type="PANTHER" id="PTHR43692">
    <property type="entry name" value="UDP-N-ACETYLMURAMOYLALANINE--D-GLUTAMATE LIGASE"/>
    <property type="match status" value="1"/>
</dbReference>
<comment type="subcellular location">
    <subcellularLocation>
        <location evidence="1 7 8">Cytoplasm</location>
    </subcellularLocation>
</comment>
<feature type="domain" description="Mur ligase central" evidence="10">
    <location>
        <begin position="111"/>
        <end position="294"/>
    </location>
</feature>
<proteinExistence type="inferred from homology"/>
<dbReference type="Gene3D" id="3.40.50.720">
    <property type="entry name" value="NAD(P)-binding Rossmann-like Domain"/>
    <property type="match status" value="1"/>
</dbReference>
<dbReference type="SUPFAM" id="SSF53623">
    <property type="entry name" value="MurD-like peptide ligases, catalytic domain"/>
    <property type="match status" value="1"/>
</dbReference>
<comment type="caution">
    <text evidence="11">The sequence shown here is derived from an EMBL/GenBank/DDBJ whole genome shotgun (WGS) entry which is preliminary data.</text>
</comment>
<evidence type="ECO:0000256" key="8">
    <source>
        <dbReference type="RuleBase" id="RU003664"/>
    </source>
</evidence>
<dbReference type="GO" id="GO:0005737">
    <property type="term" value="C:cytoplasm"/>
    <property type="evidence" value="ECO:0007669"/>
    <property type="project" value="UniProtKB-SubCell"/>
</dbReference>
<evidence type="ECO:0000256" key="7">
    <source>
        <dbReference type="HAMAP-Rule" id="MF_00639"/>
    </source>
</evidence>
<evidence type="ECO:0000313" key="11">
    <source>
        <dbReference type="EMBL" id="MBP3193399.1"/>
    </source>
</evidence>
<sequence length="455" mass="50497">MTRLYNQHIVVAGAARSGVAVAELMQRKGAGVFVSDAGTIGEVFRERLESSGIPYEQGGHSDRSLEGDFLVLSPGVPGDAPIVRAYEDAGKQVLAEIEVASWFCESRIVAVTGSNGKTTVVNWLADIWKRAGRSFLLAGNVGTAFSEVVEKSSAETDVILEVSSFQLDHIDRFRARVAILLNITPDHLNRYQNRFEHYIASKMQLPGHQTEEDTLIYGYDDLVVREQVEKMALQTAHPELLPFSSEIEVPGACLRDGIMRIQTKTHNEEVLPMDQLALPGKHNLRNGLAVALAARVCEIDKGPIRDSLTGFEGVPHRLQKVRELGGVTYYNDSKATNVNAVWYALTSFRRPVILIMGGRDKGNDYRELYDEVREKVKAVIAIGEGRDAIQEQLRGVAPVIWLADSMQDAVYKSYLKAEKGDIVLLSPACASFDMFESYEERGHKFIQVVMTLQEE</sequence>
<keyword evidence="7 8" id="KW-0131">Cell cycle</keyword>
<dbReference type="InterPro" id="IPR036565">
    <property type="entry name" value="Mur-like_cat_sf"/>
</dbReference>
<evidence type="ECO:0000259" key="9">
    <source>
        <dbReference type="Pfam" id="PF02875"/>
    </source>
</evidence>
<dbReference type="SUPFAM" id="SSF51984">
    <property type="entry name" value="MurCD N-terminal domain"/>
    <property type="match status" value="1"/>
</dbReference>
<comment type="function">
    <text evidence="7 8">Cell wall formation. Catalyzes the addition of glutamate to the nucleotide precursor UDP-N-acetylmuramoyl-L-alanine (UMA).</text>
</comment>
<dbReference type="EMBL" id="JAFIDN010000010">
    <property type="protein sequence ID" value="MBP3193399.1"/>
    <property type="molecule type" value="Genomic_DNA"/>
</dbReference>
<evidence type="ECO:0000256" key="1">
    <source>
        <dbReference type="ARBA" id="ARBA00004496"/>
    </source>
</evidence>
<keyword evidence="5 7" id="KW-0547">Nucleotide-binding</keyword>
<feature type="domain" description="Mur ligase C-terminal" evidence="9">
    <location>
        <begin position="316"/>
        <end position="429"/>
    </location>
</feature>